<dbReference type="AlphaFoldDB" id="A0A143PV06"/>
<organism evidence="2 3">
    <name type="scientific">Luteitalea pratensis</name>
    <dbReference type="NCBI Taxonomy" id="1855912"/>
    <lineage>
        <taxon>Bacteria</taxon>
        <taxon>Pseudomonadati</taxon>
        <taxon>Acidobacteriota</taxon>
        <taxon>Vicinamibacteria</taxon>
        <taxon>Vicinamibacterales</taxon>
        <taxon>Vicinamibacteraceae</taxon>
        <taxon>Luteitalea</taxon>
    </lineage>
</organism>
<dbReference type="Pfam" id="PF22016">
    <property type="entry name" value="DUF6933"/>
    <property type="match status" value="1"/>
</dbReference>
<dbReference type="STRING" id="1855912.LuPra_05685"/>
<dbReference type="InterPro" id="IPR053864">
    <property type="entry name" value="DUF6933"/>
</dbReference>
<accession>A0A143PV06</accession>
<protein>
    <recommendedName>
        <fullName evidence="1">DUF6933 domain-containing protein</fullName>
    </recommendedName>
</protein>
<dbReference type="RefSeq" id="WP_110173873.1">
    <property type="nucleotide sequence ID" value="NZ_CP015136.1"/>
</dbReference>
<gene>
    <name evidence="2" type="ORF">LuPra_05685</name>
</gene>
<proteinExistence type="predicted"/>
<keyword evidence="3" id="KW-1185">Reference proteome</keyword>
<dbReference type="EMBL" id="CP015136">
    <property type="protein sequence ID" value="AMY12412.1"/>
    <property type="molecule type" value="Genomic_DNA"/>
</dbReference>
<dbReference type="KEGG" id="abac:LuPra_05685"/>
<name>A0A143PV06_LUTPR</name>
<reference evidence="2 3" key="1">
    <citation type="journal article" date="2016" name="Genome Announc.">
        <title>First Complete Genome Sequence of a Subdivision 6 Acidobacterium Strain.</title>
        <authorList>
            <person name="Huang S."/>
            <person name="Vieira S."/>
            <person name="Bunk B."/>
            <person name="Riedel T."/>
            <person name="Sproer C."/>
            <person name="Overmann J."/>
        </authorList>
    </citation>
    <scope>NUCLEOTIDE SEQUENCE [LARGE SCALE GENOMIC DNA]</scope>
    <source>
        <strain evidence="3">DSM 100886 HEG_-6_39</strain>
    </source>
</reference>
<feature type="domain" description="DUF6933" evidence="1">
    <location>
        <begin position="4"/>
        <end position="141"/>
    </location>
</feature>
<dbReference type="Proteomes" id="UP000076079">
    <property type="component" value="Chromosome"/>
</dbReference>
<sequence length="180" mass="18811">MYTLRFTRRLLADVAPGRVDDTAEAPPTTALGDWYVAPVLAKRRALLLCTSETSLLSVVLPAEHLGDLPEHLAVALVGVLHRLDVPRKAVAREIDGMTSGDVGAARDRSTLGSMRGLATRACAFLAASRGDLDVAALYAHLGEYRSRAAGPQTAAARAVALLTARPGTAGRASSTGGGRR</sequence>
<reference evidence="3" key="2">
    <citation type="submission" date="2016-04" db="EMBL/GenBank/DDBJ databases">
        <title>First Complete Genome Sequence of a Subdivision 6 Acidobacterium.</title>
        <authorList>
            <person name="Huang S."/>
            <person name="Vieira S."/>
            <person name="Bunk B."/>
            <person name="Riedel T."/>
            <person name="Sproeer C."/>
            <person name="Overmann J."/>
        </authorList>
    </citation>
    <scope>NUCLEOTIDE SEQUENCE [LARGE SCALE GENOMIC DNA]</scope>
    <source>
        <strain evidence="3">DSM 100886 HEG_-6_39</strain>
    </source>
</reference>
<evidence type="ECO:0000313" key="3">
    <source>
        <dbReference type="Proteomes" id="UP000076079"/>
    </source>
</evidence>
<evidence type="ECO:0000313" key="2">
    <source>
        <dbReference type="EMBL" id="AMY12412.1"/>
    </source>
</evidence>
<evidence type="ECO:0000259" key="1">
    <source>
        <dbReference type="Pfam" id="PF22016"/>
    </source>
</evidence>